<dbReference type="PROSITE" id="PS50109">
    <property type="entry name" value="HIS_KIN"/>
    <property type="match status" value="1"/>
</dbReference>
<dbReference type="PANTHER" id="PTHR43395">
    <property type="entry name" value="SENSOR HISTIDINE KINASE CHEA"/>
    <property type="match status" value="1"/>
</dbReference>
<evidence type="ECO:0000256" key="3">
    <source>
        <dbReference type="ARBA" id="ARBA00021495"/>
    </source>
</evidence>
<dbReference type="GO" id="GO:0006935">
    <property type="term" value="P:chemotaxis"/>
    <property type="evidence" value="ECO:0007669"/>
    <property type="project" value="UniProtKB-KW"/>
</dbReference>
<evidence type="ECO:0000259" key="14">
    <source>
        <dbReference type="PROSITE" id="PS50851"/>
    </source>
</evidence>
<gene>
    <name evidence="16" type="ORF">LB941_02605</name>
</gene>
<dbReference type="SMART" id="SM00387">
    <property type="entry name" value="HATPase_c"/>
    <property type="match status" value="1"/>
</dbReference>
<sequence>MADDNSVYRDLFFEESDDNLQELNDSILELEQNPDNMELVNNIFRVAHTLKGMSATMGYDVMTKLTHKMEDIFDLFKSGKLKVTKDHVSLIFKCLDKLSELVDDLRDEKTLSDDQIKVLWDELDEVEKGVDARQSIDEKKSSSKETKKEVAELNGYFEKIEDADLDVIKKAQGEGYNVFTIAIRLDAKSLLKGPRVFLIMEKLDQEGDVIHSEPTTEILEDGDFDTDFKVIYVTKDTFDEVTKNINSNSEIDQVIVEEFDEEKIQKPKVSEEKDDDSKEIVAKPQDQLETRPKDSEKKKPAVKKENHHNNRNQSIRVDLNRLDSFLDLVSELVVYRNQLADAGKRNNADEVRDSMEQVSRLTSELQDLVLKIRMQQVSVVFNRYPRMIRDLANELQKEMELVVIGEETELDKTVVSELSEPMIHLLRNCADHGIEKPEVREKLGKPTKGTITLSAYQEGNKVIITLEDDGKGIDPDVIKESAQRKGINTDGMSDRDLQMLVFHPGFSTAKKITNISGRGVGLDAVQAKISELGGSLEMESKVNVGTRITIKLPLTLSIIQALMIRISDEDFAIPLDVVERVVMIKDDEIIQTRQNEVYRFQGKLIPIVRTNELLNLPKTESKNKFAIIVTIGAQYYGILADSLIGQQEIVIKKIDQILMDLNKYQGATILGNGAIALILDVNAICNEKKVAVK</sequence>
<evidence type="ECO:0000259" key="15">
    <source>
        <dbReference type="PROSITE" id="PS50894"/>
    </source>
</evidence>
<dbReference type="InterPro" id="IPR036061">
    <property type="entry name" value="CheW-like_dom_sf"/>
</dbReference>
<protein>
    <recommendedName>
        <fullName evidence="3">Chemotaxis protein CheA</fullName>
        <ecNumber evidence="2">2.7.13.3</ecNumber>
    </recommendedName>
</protein>
<dbReference type="InterPro" id="IPR010808">
    <property type="entry name" value="CheA_P2-bd"/>
</dbReference>
<feature type="domain" description="Histidine kinase" evidence="13">
    <location>
        <begin position="310"/>
        <end position="556"/>
    </location>
</feature>
<keyword evidence="10" id="KW-0902">Two-component regulatory system</keyword>
<dbReference type="EC" id="2.7.13.3" evidence="2"/>
<evidence type="ECO:0000256" key="7">
    <source>
        <dbReference type="ARBA" id="ARBA00022741"/>
    </source>
</evidence>
<dbReference type="Gene3D" id="3.30.565.10">
    <property type="entry name" value="Histidine kinase-like ATPase, C-terminal domain"/>
    <property type="match status" value="1"/>
</dbReference>
<dbReference type="SUPFAM" id="SSF47384">
    <property type="entry name" value="Homodimeric domain of signal transducing histidine kinase"/>
    <property type="match status" value="1"/>
</dbReference>
<dbReference type="SUPFAM" id="SSF55052">
    <property type="entry name" value="CheY-binding domain of CheA"/>
    <property type="match status" value="1"/>
</dbReference>
<dbReference type="InterPro" id="IPR051315">
    <property type="entry name" value="Bact_Chemotaxis_CheA"/>
</dbReference>
<dbReference type="PROSITE" id="PS50851">
    <property type="entry name" value="CHEW"/>
    <property type="match status" value="1"/>
</dbReference>
<evidence type="ECO:0000313" key="17">
    <source>
        <dbReference type="Proteomes" id="UP001139006"/>
    </source>
</evidence>
<keyword evidence="6" id="KW-0808">Transferase</keyword>
<comment type="caution">
    <text evidence="16">The sequence shown here is derived from an EMBL/GenBank/DDBJ whole genome shotgun (WGS) entry which is preliminary data.</text>
</comment>
<dbReference type="PRINTS" id="PR00344">
    <property type="entry name" value="BCTRLSENSOR"/>
</dbReference>
<feature type="modified residue" description="Phosphohistidine" evidence="11">
    <location>
        <position position="48"/>
    </location>
</feature>
<dbReference type="Gene3D" id="3.30.70.1110">
    <property type="entry name" value="Histidine kinase CheA-like, P2 response regulator-binding domain"/>
    <property type="match status" value="1"/>
</dbReference>
<dbReference type="EMBL" id="JAIULA010000003">
    <property type="protein sequence ID" value="MCP0886227.1"/>
    <property type="molecule type" value="Genomic_DNA"/>
</dbReference>
<reference evidence="16 17" key="1">
    <citation type="journal article" date="2023" name="Int. J. Syst. Evol. Microbiol.">
        <title>Ligilactobacillus ubinensis sp. nov., a novel species isolated from the wild ferment of a durian fruit (Durio zibethinus).</title>
        <authorList>
            <person name="Heng Y.C."/>
            <person name="Menon N."/>
            <person name="Chen B."/>
            <person name="Loo B.Z.L."/>
            <person name="Wong G.W.J."/>
            <person name="Lim A.C.H."/>
            <person name="Silvaraju S."/>
            <person name="Kittelmann S."/>
        </authorList>
    </citation>
    <scope>NUCLEOTIDE SEQUENCE [LARGE SCALE GENOMIC DNA]</scope>
    <source>
        <strain evidence="16 17">WILCCON 0076</strain>
    </source>
</reference>
<dbReference type="InterPro" id="IPR004105">
    <property type="entry name" value="CheA-like_dim"/>
</dbReference>
<dbReference type="Pfam" id="PF07194">
    <property type="entry name" value="P2"/>
    <property type="match status" value="1"/>
</dbReference>
<dbReference type="InterPro" id="IPR002545">
    <property type="entry name" value="CheW-lke_dom"/>
</dbReference>
<evidence type="ECO:0000256" key="6">
    <source>
        <dbReference type="ARBA" id="ARBA00022679"/>
    </source>
</evidence>
<dbReference type="SMART" id="SM00073">
    <property type="entry name" value="HPT"/>
    <property type="match status" value="1"/>
</dbReference>
<dbReference type="SUPFAM" id="SSF50341">
    <property type="entry name" value="CheW-like"/>
    <property type="match status" value="1"/>
</dbReference>
<dbReference type="InterPro" id="IPR008207">
    <property type="entry name" value="Sig_transdc_His_kin_Hpt_dom"/>
</dbReference>
<evidence type="ECO:0000256" key="4">
    <source>
        <dbReference type="ARBA" id="ARBA00022500"/>
    </source>
</evidence>
<proteinExistence type="predicted"/>
<evidence type="ECO:0000256" key="2">
    <source>
        <dbReference type="ARBA" id="ARBA00012438"/>
    </source>
</evidence>
<dbReference type="InterPro" id="IPR004358">
    <property type="entry name" value="Sig_transdc_His_kin-like_C"/>
</dbReference>
<dbReference type="SUPFAM" id="SSF55874">
    <property type="entry name" value="ATPase domain of HSP90 chaperone/DNA topoisomerase II/histidine kinase"/>
    <property type="match status" value="1"/>
</dbReference>
<keyword evidence="9" id="KW-0067">ATP-binding</keyword>
<dbReference type="Proteomes" id="UP001139006">
    <property type="component" value="Unassembled WGS sequence"/>
</dbReference>
<dbReference type="PANTHER" id="PTHR43395:SF1">
    <property type="entry name" value="CHEMOTAXIS PROTEIN CHEA"/>
    <property type="match status" value="1"/>
</dbReference>
<dbReference type="InterPro" id="IPR036097">
    <property type="entry name" value="HisK_dim/P_sf"/>
</dbReference>
<keyword evidence="8" id="KW-0418">Kinase</keyword>
<dbReference type="GO" id="GO:0005524">
    <property type="term" value="F:ATP binding"/>
    <property type="evidence" value="ECO:0007669"/>
    <property type="project" value="UniProtKB-KW"/>
</dbReference>
<dbReference type="GO" id="GO:0000155">
    <property type="term" value="F:phosphorelay sensor kinase activity"/>
    <property type="evidence" value="ECO:0007669"/>
    <property type="project" value="InterPro"/>
</dbReference>
<feature type="domain" description="CheW-like" evidence="14">
    <location>
        <begin position="558"/>
        <end position="690"/>
    </location>
</feature>
<dbReference type="Pfam" id="PF01627">
    <property type="entry name" value="Hpt"/>
    <property type="match status" value="1"/>
</dbReference>
<dbReference type="PROSITE" id="PS50894">
    <property type="entry name" value="HPT"/>
    <property type="match status" value="1"/>
</dbReference>
<dbReference type="FunFam" id="3.30.565.10:FF:000016">
    <property type="entry name" value="Chemotaxis protein CheA, putative"/>
    <property type="match status" value="1"/>
</dbReference>
<dbReference type="SMART" id="SM01231">
    <property type="entry name" value="H-kinase_dim"/>
    <property type="match status" value="1"/>
</dbReference>
<dbReference type="Pfam" id="PF02518">
    <property type="entry name" value="HATPase_c"/>
    <property type="match status" value="1"/>
</dbReference>
<dbReference type="CDD" id="cd16916">
    <property type="entry name" value="HATPase_CheA-like"/>
    <property type="match status" value="1"/>
</dbReference>
<dbReference type="InterPro" id="IPR036641">
    <property type="entry name" value="HPT_dom_sf"/>
</dbReference>
<comment type="catalytic activity">
    <reaction evidence="1">
        <text>ATP + protein L-histidine = ADP + protein N-phospho-L-histidine.</text>
        <dbReference type="EC" id="2.7.13.3"/>
    </reaction>
</comment>
<dbReference type="CDD" id="cd00088">
    <property type="entry name" value="HPT"/>
    <property type="match status" value="1"/>
</dbReference>
<dbReference type="SMART" id="SM00260">
    <property type="entry name" value="CheW"/>
    <property type="match status" value="1"/>
</dbReference>
<evidence type="ECO:0000256" key="8">
    <source>
        <dbReference type="ARBA" id="ARBA00022777"/>
    </source>
</evidence>
<name>A0A9X2JKH7_9LACO</name>
<keyword evidence="7" id="KW-0547">Nucleotide-binding</keyword>
<evidence type="ECO:0000256" key="1">
    <source>
        <dbReference type="ARBA" id="ARBA00000085"/>
    </source>
</evidence>
<dbReference type="InterPro" id="IPR036890">
    <property type="entry name" value="HATPase_C_sf"/>
</dbReference>
<dbReference type="Gene3D" id="1.20.120.160">
    <property type="entry name" value="HPT domain"/>
    <property type="match status" value="1"/>
</dbReference>
<dbReference type="Pfam" id="PF02895">
    <property type="entry name" value="H-kinase_dim"/>
    <property type="match status" value="1"/>
</dbReference>
<evidence type="ECO:0000256" key="9">
    <source>
        <dbReference type="ARBA" id="ARBA00022840"/>
    </source>
</evidence>
<dbReference type="GO" id="GO:0005737">
    <property type="term" value="C:cytoplasm"/>
    <property type="evidence" value="ECO:0007669"/>
    <property type="project" value="InterPro"/>
</dbReference>
<feature type="domain" description="HPt" evidence="15">
    <location>
        <begin position="1"/>
        <end position="105"/>
    </location>
</feature>
<dbReference type="SUPFAM" id="SSF47226">
    <property type="entry name" value="Histidine-containing phosphotransfer domain, HPT domain"/>
    <property type="match status" value="1"/>
</dbReference>
<evidence type="ECO:0000313" key="16">
    <source>
        <dbReference type="EMBL" id="MCP0886227.1"/>
    </source>
</evidence>
<dbReference type="Gene3D" id="1.10.287.560">
    <property type="entry name" value="Histidine kinase CheA-like, homodimeric domain"/>
    <property type="match status" value="1"/>
</dbReference>
<evidence type="ECO:0000259" key="13">
    <source>
        <dbReference type="PROSITE" id="PS50109"/>
    </source>
</evidence>
<evidence type="ECO:0000256" key="11">
    <source>
        <dbReference type="PROSITE-ProRule" id="PRU00110"/>
    </source>
</evidence>
<keyword evidence="4" id="KW-0145">Chemotaxis</keyword>
<dbReference type="InterPro" id="IPR003594">
    <property type="entry name" value="HATPase_dom"/>
</dbReference>
<evidence type="ECO:0000256" key="12">
    <source>
        <dbReference type="SAM" id="MobiDB-lite"/>
    </source>
</evidence>
<dbReference type="Gene3D" id="2.30.30.40">
    <property type="entry name" value="SH3 Domains"/>
    <property type="match status" value="1"/>
</dbReference>
<dbReference type="RefSeq" id="WP_253359231.1">
    <property type="nucleotide sequence ID" value="NZ_JAIULA010000003.1"/>
</dbReference>
<dbReference type="InterPro" id="IPR037052">
    <property type="entry name" value="CheA-like_P2_sf"/>
</dbReference>
<dbReference type="Pfam" id="PF01584">
    <property type="entry name" value="CheW"/>
    <property type="match status" value="1"/>
</dbReference>
<dbReference type="InterPro" id="IPR037006">
    <property type="entry name" value="CheA-like_homodim_sf"/>
</dbReference>
<dbReference type="InterPro" id="IPR035891">
    <property type="entry name" value="CheY-binding_CheA"/>
</dbReference>
<feature type="region of interest" description="Disordered" evidence="12">
    <location>
        <begin position="265"/>
        <end position="314"/>
    </location>
</feature>
<dbReference type="InterPro" id="IPR005467">
    <property type="entry name" value="His_kinase_dom"/>
</dbReference>
<evidence type="ECO:0000256" key="10">
    <source>
        <dbReference type="ARBA" id="ARBA00023012"/>
    </source>
</evidence>
<dbReference type="AlphaFoldDB" id="A0A9X2JKH7"/>
<evidence type="ECO:0000256" key="5">
    <source>
        <dbReference type="ARBA" id="ARBA00022553"/>
    </source>
</evidence>
<feature type="compositionally biased region" description="Basic and acidic residues" evidence="12">
    <location>
        <begin position="265"/>
        <end position="308"/>
    </location>
</feature>
<keyword evidence="5 11" id="KW-0597">Phosphoprotein</keyword>
<organism evidence="16 17">
    <name type="scientific">Ligilactobacillus ubinensis</name>
    <dbReference type="NCBI Taxonomy" id="2876789"/>
    <lineage>
        <taxon>Bacteria</taxon>
        <taxon>Bacillati</taxon>
        <taxon>Bacillota</taxon>
        <taxon>Bacilli</taxon>
        <taxon>Lactobacillales</taxon>
        <taxon>Lactobacillaceae</taxon>
        <taxon>Ligilactobacillus</taxon>
    </lineage>
</organism>
<accession>A0A9X2JKH7</accession>
<keyword evidence="17" id="KW-1185">Reference proteome</keyword>